<gene>
    <name evidence="3" type="ORF">hbim_06783</name>
    <name evidence="2" type="ORF">MMAGJ_74590</name>
</gene>
<feature type="region of interest" description="Disordered" evidence="1">
    <location>
        <begin position="77"/>
        <end position="100"/>
    </location>
</feature>
<dbReference type="EMBL" id="AP022567">
    <property type="protein sequence ID" value="BBX38177.1"/>
    <property type="molecule type" value="Genomic_DNA"/>
</dbReference>
<dbReference type="AlphaFoldDB" id="A0AAI8U1P0"/>
<keyword evidence="4" id="KW-1185">Reference proteome</keyword>
<evidence type="ECO:0000313" key="2">
    <source>
        <dbReference type="EMBL" id="BBX38177.1"/>
    </source>
</evidence>
<dbReference type="RefSeq" id="WP_036442975.1">
    <property type="nucleotide sequence ID" value="NZ_AP022567.1"/>
</dbReference>
<reference evidence="2 4" key="1">
    <citation type="journal article" date="2019" name="Emerg. Microbes Infect.">
        <title>Comprehensive subspecies identification of 175 nontuberculous mycobacteria species based on 7547 genomic profiles.</title>
        <authorList>
            <person name="Matsumoto Y."/>
            <person name="Kinjo T."/>
            <person name="Motooka D."/>
            <person name="Nabeya D."/>
            <person name="Jung N."/>
            <person name="Uechi K."/>
            <person name="Horii T."/>
            <person name="Iida T."/>
            <person name="Fujita J."/>
            <person name="Nakamura S."/>
        </authorList>
    </citation>
    <scope>NUCLEOTIDE SEQUENCE [LARGE SCALE GENOMIC DNA]</scope>
    <source>
        <strain evidence="2 4">JCM 12375</strain>
    </source>
</reference>
<protein>
    <submittedName>
        <fullName evidence="3">Uncharacterized protein</fullName>
    </submittedName>
</protein>
<evidence type="ECO:0000313" key="4">
    <source>
        <dbReference type="Proteomes" id="UP000465622"/>
    </source>
</evidence>
<sequence>MSAYATIGRMVGYTALGVAGAVAVLTLGTGLAAGAPRAPLAADDPAPAVPFDPGALINAINDYASLLSLLTGGHGAQTGLPATNSAPTVTDPYPMLPGLP</sequence>
<evidence type="ECO:0000313" key="5">
    <source>
        <dbReference type="Proteomes" id="UP001241092"/>
    </source>
</evidence>
<organism evidence="3 5">
    <name type="scientific">Mycolicibacterium mageritense</name>
    <name type="common">Mycobacterium mageritense</name>
    <dbReference type="NCBI Taxonomy" id="53462"/>
    <lineage>
        <taxon>Bacteria</taxon>
        <taxon>Bacillati</taxon>
        <taxon>Actinomycetota</taxon>
        <taxon>Actinomycetes</taxon>
        <taxon>Mycobacteriales</taxon>
        <taxon>Mycobacteriaceae</taxon>
        <taxon>Mycolicibacterium</taxon>
    </lineage>
</organism>
<accession>A0AAI8U1P0</accession>
<dbReference type="EMBL" id="AP027452">
    <property type="protein sequence ID" value="BDY32813.1"/>
    <property type="molecule type" value="Genomic_DNA"/>
</dbReference>
<reference evidence="3" key="3">
    <citation type="submission" date="2023-03" db="EMBL/GenBank/DDBJ databases">
        <title>Draft genome sequence of a Mycolicibacterium mageritense strain H4_3_1 isolated from a hybrid biological-inorganic system reactor.</title>
        <authorList>
            <person name="Feng X."/>
            <person name="Kazama D."/>
            <person name="Sato K."/>
            <person name="Kobayashi H."/>
        </authorList>
    </citation>
    <scope>NUCLEOTIDE SEQUENCE</scope>
    <source>
        <strain evidence="3">H4_3_1</strain>
    </source>
</reference>
<dbReference type="Proteomes" id="UP001241092">
    <property type="component" value="Chromosome"/>
</dbReference>
<proteinExistence type="predicted"/>
<evidence type="ECO:0000256" key="1">
    <source>
        <dbReference type="SAM" id="MobiDB-lite"/>
    </source>
</evidence>
<evidence type="ECO:0000313" key="3">
    <source>
        <dbReference type="EMBL" id="BDY32813.1"/>
    </source>
</evidence>
<reference evidence="2" key="2">
    <citation type="submission" date="2020-02" db="EMBL/GenBank/DDBJ databases">
        <authorList>
            <person name="Matsumoto Y."/>
            <person name="Motooka D."/>
            <person name="Nakamura S."/>
        </authorList>
    </citation>
    <scope>NUCLEOTIDE SEQUENCE</scope>
    <source>
        <strain evidence="2">JCM 12375</strain>
    </source>
</reference>
<dbReference type="Proteomes" id="UP000465622">
    <property type="component" value="Chromosome"/>
</dbReference>
<name>A0AAI8U1P0_MYCME</name>